<dbReference type="PRINTS" id="PR01576">
    <property type="entry name" value="PDEFORMYLASE"/>
</dbReference>
<evidence type="ECO:0000256" key="1">
    <source>
        <dbReference type="ARBA" id="ARBA00010759"/>
    </source>
</evidence>
<keyword evidence="2" id="KW-0378">Hydrolase</keyword>
<dbReference type="InterPro" id="IPR036821">
    <property type="entry name" value="Peptide_deformylase_sf"/>
</dbReference>
<evidence type="ECO:0000313" key="4">
    <source>
        <dbReference type="Proteomes" id="UP000230228"/>
    </source>
</evidence>
<comment type="function">
    <text evidence="2">Removes the formyl group from the N-terminal Met of newly synthesized proteins. Requires at least a dipeptide for an efficient rate of reaction. N-terminal L-methionine is a prerequisite for activity but the enzyme has broad specificity at other positions.</text>
</comment>
<dbReference type="SUPFAM" id="SSF56420">
    <property type="entry name" value="Peptide deformylase"/>
    <property type="match status" value="1"/>
</dbReference>
<keyword evidence="2" id="KW-0408">Iron</keyword>
<protein>
    <recommendedName>
        <fullName evidence="2">Peptide deformylase</fullName>
        <shortName evidence="2">PDF</shortName>
        <ecNumber evidence="2">3.5.1.88</ecNumber>
    </recommendedName>
    <alternativeName>
        <fullName evidence="2">Polypeptide deformylase</fullName>
    </alternativeName>
</protein>
<dbReference type="GO" id="GO:0046872">
    <property type="term" value="F:metal ion binding"/>
    <property type="evidence" value="ECO:0007669"/>
    <property type="project" value="UniProtKB-KW"/>
</dbReference>
<dbReference type="NCBIfam" id="TIGR00079">
    <property type="entry name" value="pept_deformyl"/>
    <property type="match status" value="1"/>
</dbReference>
<accession>A0A2M8ER92</accession>
<dbReference type="CDD" id="cd00487">
    <property type="entry name" value="Pep_deformylase"/>
    <property type="match status" value="1"/>
</dbReference>
<dbReference type="HAMAP" id="MF_00163">
    <property type="entry name" value="Pep_deformylase"/>
    <property type="match status" value="1"/>
</dbReference>
<organism evidence="3 4">
    <name type="scientific">Candidatus Tagabacteria bacterium CG_4_9_14_0_2_um_filter_41_11</name>
    <dbReference type="NCBI Taxonomy" id="1975019"/>
    <lineage>
        <taxon>Bacteria</taxon>
        <taxon>Candidatus Tagaibacteriota</taxon>
    </lineage>
</organism>
<dbReference type="PANTHER" id="PTHR10458">
    <property type="entry name" value="PEPTIDE DEFORMYLASE"/>
    <property type="match status" value="1"/>
</dbReference>
<comment type="caution">
    <text evidence="3">The sequence shown here is derived from an EMBL/GenBank/DDBJ whole genome shotgun (WGS) entry which is preliminary data.</text>
</comment>
<feature type="binding site" evidence="2">
    <location>
        <position position="152"/>
    </location>
    <ligand>
        <name>Fe cation</name>
        <dbReference type="ChEBI" id="CHEBI:24875"/>
    </ligand>
</feature>
<dbReference type="EMBL" id="PFSH01000021">
    <property type="protein sequence ID" value="PJC25254.1"/>
    <property type="molecule type" value="Genomic_DNA"/>
</dbReference>
<dbReference type="GO" id="GO:0042586">
    <property type="term" value="F:peptide deformylase activity"/>
    <property type="evidence" value="ECO:0007669"/>
    <property type="project" value="UniProtKB-UniRule"/>
</dbReference>
<dbReference type="Gene3D" id="3.90.45.10">
    <property type="entry name" value="Peptide deformylase"/>
    <property type="match status" value="1"/>
</dbReference>
<evidence type="ECO:0000256" key="2">
    <source>
        <dbReference type="HAMAP-Rule" id="MF_00163"/>
    </source>
</evidence>
<dbReference type="PANTHER" id="PTHR10458:SF22">
    <property type="entry name" value="PEPTIDE DEFORMYLASE"/>
    <property type="match status" value="1"/>
</dbReference>
<proteinExistence type="inferred from homology"/>
<feature type="binding site" evidence="2">
    <location>
        <position position="156"/>
    </location>
    <ligand>
        <name>Fe cation</name>
        <dbReference type="ChEBI" id="CHEBI:24875"/>
    </ligand>
</feature>
<keyword evidence="2" id="KW-0479">Metal-binding</keyword>
<dbReference type="PIRSF" id="PIRSF004749">
    <property type="entry name" value="Pep_def"/>
    <property type="match status" value="1"/>
</dbReference>
<keyword evidence="2" id="KW-0648">Protein biosynthesis</keyword>
<comment type="cofactor">
    <cofactor evidence="2">
        <name>Fe(2+)</name>
        <dbReference type="ChEBI" id="CHEBI:29033"/>
    </cofactor>
    <text evidence="2">Binds 1 Fe(2+) ion.</text>
</comment>
<dbReference type="GO" id="GO:0006412">
    <property type="term" value="P:translation"/>
    <property type="evidence" value="ECO:0007669"/>
    <property type="project" value="UniProtKB-UniRule"/>
</dbReference>
<reference evidence="4" key="1">
    <citation type="submission" date="2017-09" db="EMBL/GenBank/DDBJ databases">
        <title>Depth-based differentiation of microbial function through sediment-hosted aquifers and enrichment of novel symbionts in the deep terrestrial subsurface.</title>
        <authorList>
            <person name="Probst A.J."/>
            <person name="Ladd B."/>
            <person name="Jarett J.K."/>
            <person name="Geller-Mcgrath D.E."/>
            <person name="Sieber C.M.K."/>
            <person name="Emerson J.B."/>
            <person name="Anantharaman K."/>
            <person name="Thomas B.C."/>
            <person name="Malmstrom R."/>
            <person name="Stieglmeier M."/>
            <person name="Klingl A."/>
            <person name="Woyke T."/>
            <person name="Ryan C.M."/>
            <person name="Banfield J.F."/>
        </authorList>
    </citation>
    <scope>NUCLEOTIDE SEQUENCE [LARGE SCALE GENOMIC DNA]</scope>
</reference>
<feature type="binding site" evidence="2">
    <location>
        <position position="110"/>
    </location>
    <ligand>
        <name>Fe cation</name>
        <dbReference type="ChEBI" id="CHEBI:24875"/>
    </ligand>
</feature>
<comment type="catalytic activity">
    <reaction evidence="2">
        <text>N-terminal N-formyl-L-methionyl-[peptide] + H2O = N-terminal L-methionyl-[peptide] + formate</text>
        <dbReference type="Rhea" id="RHEA:24420"/>
        <dbReference type="Rhea" id="RHEA-COMP:10639"/>
        <dbReference type="Rhea" id="RHEA-COMP:10640"/>
        <dbReference type="ChEBI" id="CHEBI:15377"/>
        <dbReference type="ChEBI" id="CHEBI:15740"/>
        <dbReference type="ChEBI" id="CHEBI:49298"/>
        <dbReference type="ChEBI" id="CHEBI:64731"/>
        <dbReference type="EC" id="3.5.1.88"/>
    </reaction>
</comment>
<comment type="similarity">
    <text evidence="1 2">Belongs to the polypeptide deformylase family.</text>
</comment>
<sequence length="182" mass="20496">MKNQNSKITIIQKGNDILRKIAEEIPAQNIQSKEIRNVIGRLKKAISENEEAVAAAAPQIGKSLRIFVVTEYILSSHTKEDKKENYGYIVFINPKIIKKSRGQKMLTEGCLSVINIYGAIKRFEKVKVEAYNESGKKFTRGASGLFSQVIQHEIDHLDGILFTDKALALKRILPQNNQSQNV</sequence>
<dbReference type="Pfam" id="PF01327">
    <property type="entry name" value="Pep_deformylase"/>
    <property type="match status" value="1"/>
</dbReference>
<dbReference type="AlphaFoldDB" id="A0A2M8ER92"/>
<dbReference type="EC" id="3.5.1.88" evidence="2"/>
<gene>
    <name evidence="2 3" type="primary">def</name>
    <name evidence="3" type="ORF">CO056_01435</name>
</gene>
<dbReference type="Proteomes" id="UP000230228">
    <property type="component" value="Unassembled WGS sequence"/>
</dbReference>
<evidence type="ECO:0000313" key="3">
    <source>
        <dbReference type="EMBL" id="PJC25254.1"/>
    </source>
</evidence>
<name>A0A2M8ER92_9BACT</name>
<dbReference type="NCBIfam" id="NF001159">
    <property type="entry name" value="PRK00150.1-3"/>
    <property type="match status" value="1"/>
</dbReference>
<dbReference type="InterPro" id="IPR023635">
    <property type="entry name" value="Peptide_deformylase"/>
</dbReference>
<feature type="active site" evidence="2">
    <location>
        <position position="153"/>
    </location>
</feature>